<proteinExistence type="predicted"/>
<evidence type="ECO:0000256" key="1">
    <source>
        <dbReference type="ARBA" id="ARBA00022679"/>
    </source>
</evidence>
<evidence type="ECO:0000313" key="4">
    <source>
        <dbReference type="Proteomes" id="UP000646946"/>
    </source>
</evidence>
<dbReference type="GO" id="GO:0004781">
    <property type="term" value="F:sulfate adenylyltransferase (ATP) activity"/>
    <property type="evidence" value="ECO:0007669"/>
    <property type="project" value="TreeGrafter"/>
</dbReference>
<dbReference type="GO" id="GO:0004020">
    <property type="term" value="F:adenylylsulfate kinase activity"/>
    <property type="evidence" value="ECO:0007669"/>
    <property type="project" value="UniProtKB-EC"/>
</dbReference>
<dbReference type="InterPro" id="IPR027417">
    <property type="entry name" value="P-loop_NTPase"/>
</dbReference>
<dbReference type="SUPFAM" id="SSF52540">
    <property type="entry name" value="P-loop containing nucleoside triphosphate hydrolases"/>
    <property type="match status" value="1"/>
</dbReference>
<protein>
    <submittedName>
        <fullName evidence="3">Adenylyl-sulfate kinase</fullName>
        <ecNumber evidence="3">2.7.1.25</ecNumber>
    </submittedName>
</protein>
<dbReference type="PANTHER" id="PTHR42700:SF1">
    <property type="entry name" value="SULFATE ADENYLYLTRANSFERASE"/>
    <property type="match status" value="1"/>
</dbReference>
<feature type="domain" description="APS kinase" evidence="2">
    <location>
        <begin position="4"/>
        <end position="162"/>
    </location>
</feature>
<dbReference type="Proteomes" id="UP000646946">
    <property type="component" value="Unassembled WGS sequence"/>
</dbReference>
<sequence length="180" mass="20825">MTWALWLTGLPGSGKSTIAKELVKKLRGKKIQILRMDEFRKFLLEKPKYTEEEREYAYRAMVLIGYYLVQNGINVMFDATGHRRKFRNFARGLIENFYEVYVKCSLKTAIKREANRKGNLIVRNLYRKALQRLEGRKVKLVGEVVGIDVSYEAPKKPDLTIDSEKIIPEAAAAKIARILK</sequence>
<dbReference type="Gene3D" id="3.40.50.300">
    <property type="entry name" value="P-loop containing nucleotide triphosphate hydrolases"/>
    <property type="match status" value="1"/>
</dbReference>
<dbReference type="GO" id="GO:0019379">
    <property type="term" value="P:sulfate assimilation, phosphoadenylyl sulfate reduction by phosphoadenylyl-sulfate reductase (thioredoxin)"/>
    <property type="evidence" value="ECO:0007669"/>
    <property type="project" value="TreeGrafter"/>
</dbReference>
<gene>
    <name evidence="3" type="ORF">H1016_02130</name>
</gene>
<dbReference type="EMBL" id="DVAB01000021">
    <property type="protein sequence ID" value="HIK00318.1"/>
    <property type="molecule type" value="Genomic_DNA"/>
</dbReference>
<comment type="caution">
    <text evidence="3">The sequence shown here is derived from an EMBL/GenBank/DDBJ whole genome shotgun (WGS) entry which is preliminary data.</text>
</comment>
<evidence type="ECO:0000259" key="2">
    <source>
        <dbReference type="Pfam" id="PF01583"/>
    </source>
</evidence>
<keyword evidence="3" id="KW-0418">Kinase</keyword>
<name>A0A832V1G2_9ARCH</name>
<keyword evidence="1 3" id="KW-0808">Transferase</keyword>
<reference evidence="3 4" key="1">
    <citation type="journal article" name="Nat. Commun.">
        <title>Undinarchaeota illuminate DPANN phylogeny and the impact of gene transfer on archaeal evolution.</title>
        <authorList>
            <person name="Dombrowski N."/>
            <person name="Williams T.A."/>
            <person name="Sun J."/>
            <person name="Woodcroft B.J."/>
            <person name="Lee J.H."/>
            <person name="Minh B.Q."/>
            <person name="Rinke C."/>
            <person name="Spang A."/>
        </authorList>
    </citation>
    <scope>NUCLEOTIDE SEQUENCE [LARGE SCALE GENOMIC DNA]</scope>
    <source>
        <strain evidence="3">MAG_bin1129</strain>
    </source>
</reference>
<dbReference type="GO" id="GO:0010134">
    <property type="term" value="P:sulfate assimilation via adenylyl sulfate reduction"/>
    <property type="evidence" value="ECO:0007669"/>
    <property type="project" value="TreeGrafter"/>
</dbReference>
<accession>A0A832V1G2</accession>
<dbReference type="Pfam" id="PF01583">
    <property type="entry name" value="APS_kinase"/>
    <property type="match status" value="1"/>
</dbReference>
<dbReference type="AlphaFoldDB" id="A0A832V1G2"/>
<keyword evidence="4" id="KW-1185">Reference proteome</keyword>
<organism evidence="3 4">
    <name type="scientific">Candidatus Naiadarchaeum limnaeum</name>
    <dbReference type="NCBI Taxonomy" id="2756139"/>
    <lineage>
        <taxon>Archaea</taxon>
        <taxon>Candidatus Undinarchaeota</taxon>
        <taxon>Candidatus Undinarchaeia</taxon>
        <taxon>Candidatus Naiadarchaeales</taxon>
        <taxon>Candidatus Naiadarchaeaceae</taxon>
        <taxon>Candidatus Naiadarchaeum</taxon>
    </lineage>
</organism>
<dbReference type="InterPro" id="IPR050512">
    <property type="entry name" value="Sulf_AdTrans/APS_kinase"/>
</dbReference>
<dbReference type="PANTHER" id="PTHR42700">
    <property type="entry name" value="SULFATE ADENYLYLTRANSFERASE"/>
    <property type="match status" value="1"/>
</dbReference>
<dbReference type="GO" id="GO:0005737">
    <property type="term" value="C:cytoplasm"/>
    <property type="evidence" value="ECO:0007669"/>
    <property type="project" value="TreeGrafter"/>
</dbReference>
<evidence type="ECO:0000313" key="3">
    <source>
        <dbReference type="EMBL" id="HIK00318.1"/>
    </source>
</evidence>
<dbReference type="EC" id="2.7.1.25" evidence="3"/>
<dbReference type="InterPro" id="IPR059117">
    <property type="entry name" value="APS_kinase_dom"/>
</dbReference>